<dbReference type="EMBL" id="CP110432">
    <property type="protein sequence ID" value="WAQ90519.1"/>
    <property type="molecule type" value="Genomic_DNA"/>
</dbReference>
<gene>
    <name evidence="1" type="ORF">PtA15_12A509</name>
</gene>
<reference evidence="1" key="1">
    <citation type="submission" date="2022-10" db="EMBL/GenBank/DDBJ databases">
        <title>Puccinia triticina Genome sequencing and assembly.</title>
        <authorList>
            <person name="Li C."/>
        </authorList>
    </citation>
    <scope>NUCLEOTIDE SEQUENCE</scope>
    <source>
        <strain evidence="1">Pt15</strain>
    </source>
</reference>
<evidence type="ECO:0000313" key="1">
    <source>
        <dbReference type="EMBL" id="WAQ90519.1"/>
    </source>
</evidence>
<dbReference type="RefSeq" id="XP_053026074.1">
    <property type="nucleotide sequence ID" value="XM_053162125.1"/>
</dbReference>
<proteinExistence type="predicted"/>
<dbReference type="GeneID" id="77803020"/>
<name>A0ABY7D0Y2_9BASI</name>
<accession>A0ABY7D0Y2</accession>
<keyword evidence="2" id="KW-1185">Reference proteome</keyword>
<protein>
    <submittedName>
        <fullName evidence="1">Uncharacterized protein</fullName>
    </submittedName>
</protein>
<organism evidence="1 2">
    <name type="scientific">Puccinia triticina</name>
    <dbReference type="NCBI Taxonomy" id="208348"/>
    <lineage>
        <taxon>Eukaryota</taxon>
        <taxon>Fungi</taxon>
        <taxon>Dikarya</taxon>
        <taxon>Basidiomycota</taxon>
        <taxon>Pucciniomycotina</taxon>
        <taxon>Pucciniomycetes</taxon>
        <taxon>Pucciniales</taxon>
        <taxon>Pucciniaceae</taxon>
        <taxon>Puccinia</taxon>
    </lineage>
</organism>
<sequence>MDSVDVRAKVKYVCAFFSFSKTATNPRNSRSAIVPKNDFAQSSMAFSEQVKVGLDWAPSIFLVFDSASYLIALVNPPRPLLIMSFLPSRVRFTAGVAVSGSTSMSLSSGSKIIAGLLACILEAAHDDDADHAPPLSTTTAAAPFTRVVGLRSEIQKLKNELDSLVASCCPLCAGAVNAIDRPFVQDGELEI</sequence>
<dbReference type="Proteomes" id="UP001164743">
    <property type="component" value="Chromosome 12A"/>
</dbReference>
<evidence type="ECO:0000313" key="2">
    <source>
        <dbReference type="Proteomes" id="UP001164743"/>
    </source>
</evidence>